<dbReference type="EMBL" id="CAADHO010000007">
    <property type="protein sequence ID" value="VFQ45942.1"/>
    <property type="molecule type" value="Genomic_DNA"/>
</dbReference>
<dbReference type="RefSeq" id="WP_180143088.1">
    <property type="nucleotide sequence ID" value="NZ_CAADHO010000007.1"/>
</dbReference>
<name>A0A4U8YVG6_9BACT</name>
<organism evidence="1 2">
    <name type="scientific">Desulfoluna butyratoxydans</name>
    <dbReference type="NCBI Taxonomy" id="231438"/>
    <lineage>
        <taxon>Bacteria</taxon>
        <taxon>Pseudomonadati</taxon>
        <taxon>Thermodesulfobacteriota</taxon>
        <taxon>Desulfobacteria</taxon>
        <taxon>Desulfobacterales</taxon>
        <taxon>Desulfolunaceae</taxon>
        <taxon>Desulfoluna</taxon>
    </lineage>
</organism>
<keyword evidence="2" id="KW-1185">Reference proteome</keyword>
<reference evidence="1 2" key="1">
    <citation type="submission" date="2019-03" db="EMBL/GenBank/DDBJ databases">
        <authorList>
            <person name="Nijsse B."/>
        </authorList>
    </citation>
    <scope>NUCLEOTIDE SEQUENCE [LARGE SCALE GENOMIC DNA]</scope>
    <source>
        <strain evidence="1">Desulfoluna butyratoxydans MSL71</strain>
    </source>
</reference>
<accession>A0A4U8YVG6</accession>
<protein>
    <submittedName>
        <fullName evidence="1">Uncharacterized protein</fullName>
    </submittedName>
</protein>
<dbReference type="Proteomes" id="UP000507962">
    <property type="component" value="Unassembled WGS sequence"/>
</dbReference>
<evidence type="ECO:0000313" key="2">
    <source>
        <dbReference type="Proteomes" id="UP000507962"/>
    </source>
</evidence>
<dbReference type="AlphaFoldDB" id="A0A4U8YVG6"/>
<sequence length="162" mass="18812">MRIQWSIDKKRGNFRPTLTYTITLEPFEKELAVNALTVKSLIPRIPHARRPFCQPGEDERTGAWVPERHHYLCIPSAPYLKDNEIKNVIRLPFREEGEYPEVEDSFEMLRHAYEEIVKQAYGHGPISRQGDMEMTPETKRTIAAKVARAKLLNLYGTDRMSA</sequence>
<gene>
    <name evidence="1" type="ORF">MSL71_36050</name>
</gene>
<evidence type="ECO:0000313" key="1">
    <source>
        <dbReference type="EMBL" id="VFQ45942.1"/>
    </source>
</evidence>
<proteinExistence type="predicted"/>